<gene>
    <name evidence="1" type="ORF">LCGC14_0578590</name>
</gene>
<sequence length="624" mass="74323">MLRNRHDGYDKGKKLGREDSKNNYKVLSHGLPIINLFSFQELEEKAILYPMTLIHQFFGLKLLFSNNIFYFLVEMEIEEFVELLKFASKHNSYAKGEIKKTLFNIFKSNYTSTKILYLLIKHDFTQFLEKNCYEILYRNQNDFFIKNLKKLLYQNDFSKKKDITFTVNNFLFKTFNREPSDVLNGDLKSEIKACAEVSRIVNLLETRDLKRIFKIWEKEYLYKLEKEDLINLFKEYGSELIEGILRSLHFIAYEQRKQFDSGLEIIPVEYKKKDIIRGYIIEIIRKQDLTSLVPLLATYFLHYLEPNDIRELITEEESGFFKNIIRILGDYHDELHYYDYDFYIGHLGFFKMCKLIDKNRLKSLLLSVITDGSITNYGTIIEEGLIRKFAPSELIEILEHLDINRLKAFLISITQAVRYFEEFDGYESKKAFRYVINLESYLSKSIKKSIVTIIKESEPEPEYMVDGKLIRKTWFLPLNLGKLGWFRHLALRQLEELLAIIKEKYREKSIDIWDKREFRIVITNIKRSIKNFYEKPIEGISLTKVQLREFLNRLAGDEGCQFNRSEWRCGGKEFVYARKVLDKMKITQKEQELLLDRCTEYDGHCDCEILMNAAQTLLNEETPW</sequence>
<name>A0A0F9RM45_9ZZZZ</name>
<reference evidence="1" key="1">
    <citation type="journal article" date="2015" name="Nature">
        <title>Complex archaea that bridge the gap between prokaryotes and eukaryotes.</title>
        <authorList>
            <person name="Spang A."/>
            <person name="Saw J.H."/>
            <person name="Jorgensen S.L."/>
            <person name="Zaremba-Niedzwiedzka K."/>
            <person name="Martijn J."/>
            <person name="Lind A.E."/>
            <person name="van Eijk R."/>
            <person name="Schleper C."/>
            <person name="Guy L."/>
            <person name="Ettema T.J."/>
        </authorList>
    </citation>
    <scope>NUCLEOTIDE SEQUENCE</scope>
</reference>
<accession>A0A0F9RM45</accession>
<comment type="caution">
    <text evidence="1">The sequence shown here is derived from an EMBL/GenBank/DDBJ whole genome shotgun (WGS) entry which is preliminary data.</text>
</comment>
<dbReference type="EMBL" id="LAZR01000871">
    <property type="protein sequence ID" value="KKN55789.1"/>
    <property type="molecule type" value="Genomic_DNA"/>
</dbReference>
<proteinExistence type="predicted"/>
<organism evidence="1">
    <name type="scientific">marine sediment metagenome</name>
    <dbReference type="NCBI Taxonomy" id="412755"/>
    <lineage>
        <taxon>unclassified sequences</taxon>
        <taxon>metagenomes</taxon>
        <taxon>ecological metagenomes</taxon>
    </lineage>
</organism>
<protein>
    <recommendedName>
        <fullName evidence="2">DUF2695 domain-containing protein</fullName>
    </recommendedName>
</protein>
<dbReference type="AlphaFoldDB" id="A0A0F9RM45"/>
<evidence type="ECO:0008006" key="2">
    <source>
        <dbReference type="Google" id="ProtNLM"/>
    </source>
</evidence>
<evidence type="ECO:0000313" key="1">
    <source>
        <dbReference type="EMBL" id="KKN55789.1"/>
    </source>
</evidence>